<sequence length="144" mass="16405">GYSTLNEQMVLFIASAMYALCVGYVPFTLCFKELPLVRNYFDVADAQDDSHKFEDPKHQCLLEFLDCSVEVLTEIDKISKVEVSQVKICPYVRVPREISDKLLCEMETSILGALVEEEINSRRLPDTFLICSVLSNLLYGSFFT</sequence>
<accession>A0A371GUZ6</accession>
<feature type="non-terminal residue" evidence="2">
    <location>
        <position position="1"/>
    </location>
</feature>
<name>A0A371GUZ6_MUCPR</name>
<dbReference type="AlphaFoldDB" id="A0A371GUZ6"/>
<dbReference type="STRING" id="157652.A0A371GUZ6"/>
<keyword evidence="3" id="KW-1185">Reference proteome</keyword>
<keyword evidence="2" id="KW-0808">Transferase</keyword>
<evidence type="ECO:0000256" key="1">
    <source>
        <dbReference type="SAM" id="Phobius"/>
    </source>
</evidence>
<feature type="non-terminal residue" evidence="2">
    <location>
        <position position="144"/>
    </location>
</feature>
<proteinExistence type="predicted"/>
<dbReference type="EMBL" id="QJKJ01004388">
    <property type="protein sequence ID" value="RDX94365.1"/>
    <property type="molecule type" value="Genomic_DNA"/>
</dbReference>
<organism evidence="2 3">
    <name type="scientific">Mucuna pruriens</name>
    <name type="common">Velvet bean</name>
    <name type="synonym">Dolichos pruriens</name>
    <dbReference type="NCBI Taxonomy" id="157652"/>
    <lineage>
        <taxon>Eukaryota</taxon>
        <taxon>Viridiplantae</taxon>
        <taxon>Streptophyta</taxon>
        <taxon>Embryophyta</taxon>
        <taxon>Tracheophyta</taxon>
        <taxon>Spermatophyta</taxon>
        <taxon>Magnoliopsida</taxon>
        <taxon>eudicotyledons</taxon>
        <taxon>Gunneridae</taxon>
        <taxon>Pentapetalae</taxon>
        <taxon>rosids</taxon>
        <taxon>fabids</taxon>
        <taxon>Fabales</taxon>
        <taxon>Fabaceae</taxon>
        <taxon>Papilionoideae</taxon>
        <taxon>50 kb inversion clade</taxon>
        <taxon>NPAAA clade</taxon>
        <taxon>indigoferoid/millettioid clade</taxon>
        <taxon>Phaseoleae</taxon>
        <taxon>Mucuna</taxon>
    </lineage>
</organism>
<dbReference type="PANTHER" id="PTHR37079:SF4">
    <property type="entry name" value="SERINE_THREONINE-PROTEIN KINASE ATM"/>
    <property type="match status" value="1"/>
</dbReference>
<evidence type="ECO:0000313" key="3">
    <source>
        <dbReference type="Proteomes" id="UP000257109"/>
    </source>
</evidence>
<dbReference type="InterPro" id="IPR038980">
    <property type="entry name" value="ATM_plant"/>
</dbReference>
<feature type="transmembrane region" description="Helical" evidence="1">
    <location>
        <begin position="12"/>
        <end position="31"/>
    </location>
</feature>
<keyword evidence="1" id="KW-0812">Transmembrane</keyword>
<keyword evidence="1" id="KW-1133">Transmembrane helix</keyword>
<protein>
    <submittedName>
        <fullName evidence="2">Serine/threonine-protein kinase ATM</fullName>
    </submittedName>
</protein>
<evidence type="ECO:0000313" key="2">
    <source>
        <dbReference type="EMBL" id="RDX94365.1"/>
    </source>
</evidence>
<gene>
    <name evidence="2" type="primary">ATM</name>
    <name evidence="2" type="ORF">CR513_23253</name>
</gene>
<dbReference type="OrthoDB" id="1426094at2759"/>
<dbReference type="GO" id="GO:0004674">
    <property type="term" value="F:protein serine/threonine kinase activity"/>
    <property type="evidence" value="ECO:0007669"/>
    <property type="project" value="InterPro"/>
</dbReference>
<comment type="caution">
    <text evidence="2">The sequence shown here is derived from an EMBL/GenBank/DDBJ whole genome shotgun (WGS) entry which is preliminary data.</text>
</comment>
<dbReference type="Proteomes" id="UP000257109">
    <property type="component" value="Unassembled WGS sequence"/>
</dbReference>
<reference evidence="2" key="1">
    <citation type="submission" date="2018-05" db="EMBL/GenBank/DDBJ databases">
        <title>Draft genome of Mucuna pruriens seed.</title>
        <authorList>
            <person name="Nnadi N.E."/>
            <person name="Vos R."/>
            <person name="Hasami M.H."/>
            <person name="Devisetty U.K."/>
            <person name="Aguiy J.C."/>
        </authorList>
    </citation>
    <scope>NUCLEOTIDE SEQUENCE [LARGE SCALE GENOMIC DNA]</scope>
    <source>
        <strain evidence="2">JCA_2017</strain>
    </source>
</reference>
<keyword evidence="1" id="KW-0472">Membrane</keyword>
<dbReference type="PANTHER" id="PTHR37079">
    <property type="entry name" value="SERINE/THREONINE-PROTEIN KINASE ATM"/>
    <property type="match status" value="1"/>
</dbReference>
<dbReference type="GO" id="GO:0006974">
    <property type="term" value="P:DNA damage response"/>
    <property type="evidence" value="ECO:0007669"/>
    <property type="project" value="InterPro"/>
</dbReference>
<keyword evidence="2" id="KW-0418">Kinase</keyword>